<keyword evidence="2" id="KW-1185">Reference proteome</keyword>
<sequence>MYPFDRFEIGLPDRQADYPTQVADCAYVRCANPIYAGEPNWHYYGEWFCSSLCIAKHLGADKRSAN</sequence>
<evidence type="ECO:0000313" key="1">
    <source>
        <dbReference type="EMBL" id="KEQ25373.1"/>
    </source>
</evidence>
<evidence type="ECO:0008006" key="3">
    <source>
        <dbReference type="Google" id="ProtNLM"/>
    </source>
</evidence>
<organism evidence="1 2">
    <name type="scientific">Paenibacillus tyrfis</name>
    <dbReference type="NCBI Taxonomy" id="1501230"/>
    <lineage>
        <taxon>Bacteria</taxon>
        <taxon>Bacillati</taxon>
        <taxon>Bacillota</taxon>
        <taxon>Bacilli</taxon>
        <taxon>Bacillales</taxon>
        <taxon>Paenibacillaceae</taxon>
        <taxon>Paenibacillus</taxon>
    </lineage>
</organism>
<protein>
    <recommendedName>
        <fullName evidence="3">TRASH domain-containing protein</fullName>
    </recommendedName>
</protein>
<gene>
    <name evidence="1" type="ORF">ET33_01120</name>
</gene>
<dbReference type="Proteomes" id="UP000028123">
    <property type="component" value="Unassembled WGS sequence"/>
</dbReference>
<accession>A0A081P3V0</accession>
<dbReference type="OrthoDB" id="2623841at2"/>
<dbReference type="AlphaFoldDB" id="A0A081P3V0"/>
<comment type="caution">
    <text evidence="1">The sequence shown here is derived from an EMBL/GenBank/DDBJ whole genome shotgun (WGS) entry which is preliminary data.</text>
</comment>
<name>A0A081P3V0_9BACL</name>
<reference evidence="1 2" key="1">
    <citation type="submission" date="2014-06" db="EMBL/GenBank/DDBJ databases">
        <title>Draft genome sequence of Paenibacillus sp. MSt1.</title>
        <authorList>
            <person name="Aw Y.K."/>
            <person name="Ong K.S."/>
            <person name="Gan H.M."/>
            <person name="Lee S.M."/>
        </authorList>
    </citation>
    <scope>NUCLEOTIDE SEQUENCE [LARGE SCALE GENOMIC DNA]</scope>
    <source>
        <strain evidence="1 2">MSt1</strain>
    </source>
</reference>
<dbReference type="RefSeq" id="WP_036681349.1">
    <property type="nucleotide sequence ID" value="NZ_FYEP01000005.1"/>
</dbReference>
<evidence type="ECO:0000313" key="2">
    <source>
        <dbReference type="Proteomes" id="UP000028123"/>
    </source>
</evidence>
<dbReference type="EMBL" id="JNVM01000010">
    <property type="protein sequence ID" value="KEQ25373.1"/>
    <property type="molecule type" value="Genomic_DNA"/>
</dbReference>
<proteinExistence type="predicted"/>